<gene>
    <name evidence="1" type="ORF">PFY00_00135</name>
</gene>
<dbReference type="EMBL" id="JAQIOY010000001">
    <property type="protein sequence ID" value="MDA7423118.1"/>
    <property type="molecule type" value="Genomic_DNA"/>
</dbReference>
<dbReference type="SFLD" id="SFLDG01129">
    <property type="entry name" value="C1.5:_HAD__Beta-PGM__Phosphata"/>
    <property type="match status" value="1"/>
</dbReference>
<dbReference type="PANTHER" id="PTHR43434:SF24">
    <property type="entry name" value="HYDROLASE-RELATED"/>
    <property type="match status" value="1"/>
</dbReference>
<name>A0ABT4XMM0_9RHOB</name>
<accession>A0ABT4XMM0</accession>
<evidence type="ECO:0000313" key="1">
    <source>
        <dbReference type="EMBL" id="MDA7423118.1"/>
    </source>
</evidence>
<dbReference type="SFLD" id="SFLDS00003">
    <property type="entry name" value="Haloacid_Dehalogenase"/>
    <property type="match status" value="1"/>
</dbReference>
<keyword evidence="1" id="KW-0378">Hydrolase</keyword>
<proteinExistence type="predicted"/>
<sequence length="225" mass="23779">MTALKLAIFDVDGTLVDSQADILASMDAAFALAGRALPQRRDILGIVGLSLPQAMARLAPDAAPSDLDAMVEAYKTRYADLRMASGSKSAPLYPGMGALLDRLSKQDDLLMGVATGKSRRGLNALIDSLGLRGCFVTTQVADDHPSKPHPSMVLTALAEAGVDAVDAVMIGDTSFDLEMAASAKVRAIAVDWGYHPIERLQGASHIVSSAESLEKTLLDMLELTR</sequence>
<protein>
    <submittedName>
        <fullName evidence="1">HAD-IA family hydrolase</fullName>
    </submittedName>
</protein>
<dbReference type="Gene3D" id="1.10.150.240">
    <property type="entry name" value="Putative phosphatase, domain 2"/>
    <property type="match status" value="1"/>
</dbReference>
<dbReference type="Proteomes" id="UP001210720">
    <property type="component" value="Unassembled WGS sequence"/>
</dbReference>
<keyword evidence="2" id="KW-1185">Reference proteome</keyword>
<dbReference type="InterPro" id="IPR036412">
    <property type="entry name" value="HAD-like_sf"/>
</dbReference>
<dbReference type="Pfam" id="PF13419">
    <property type="entry name" value="HAD_2"/>
    <property type="match status" value="1"/>
</dbReference>
<dbReference type="Gene3D" id="3.40.50.1000">
    <property type="entry name" value="HAD superfamily/HAD-like"/>
    <property type="match status" value="1"/>
</dbReference>
<dbReference type="SFLD" id="SFLDG01135">
    <property type="entry name" value="C1.5.6:_HAD__Beta-PGM__Phospha"/>
    <property type="match status" value="1"/>
</dbReference>
<dbReference type="RefSeq" id="WP_271430489.1">
    <property type="nucleotide sequence ID" value="NZ_JAQIOY010000001.1"/>
</dbReference>
<dbReference type="PANTHER" id="PTHR43434">
    <property type="entry name" value="PHOSPHOGLYCOLATE PHOSPHATASE"/>
    <property type="match status" value="1"/>
</dbReference>
<reference evidence="1 2" key="1">
    <citation type="submission" date="2023-01" db="EMBL/GenBank/DDBJ databases">
        <title>Thalassococcus onchidii sp. nov., isolated from a marine invertebrate from the South China Sea.</title>
        <authorList>
            <person name="Xu S."/>
            <person name="Liu Z."/>
            <person name="Xu Y."/>
        </authorList>
    </citation>
    <scope>NUCLEOTIDE SEQUENCE [LARGE SCALE GENOMIC DNA]</scope>
    <source>
        <strain evidence="1 2">KCTC 32084</strain>
    </source>
</reference>
<dbReference type="InterPro" id="IPR050155">
    <property type="entry name" value="HAD-like_hydrolase_sf"/>
</dbReference>
<dbReference type="InterPro" id="IPR041492">
    <property type="entry name" value="HAD_2"/>
</dbReference>
<comment type="caution">
    <text evidence="1">The sequence shown here is derived from an EMBL/GenBank/DDBJ whole genome shotgun (WGS) entry which is preliminary data.</text>
</comment>
<dbReference type="GO" id="GO:0016787">
    <property type="term" value="F:hydrolase activity"/>
    <property type="evidence" value="ECO:0007669"/>
    <property type="project" value="UniProtKB-KW"/>
</dbReference>
<organism evidence="1 2">
    <name type="scientific">Thalassococcus lentus</name>
    <dbReference type="NCBI Taxonomy" id="1210524"/>
    <lineage>
        <taxon>Bacteria</taxon>
        <taxon>Pseudomonadati</taxon>
        <taxon>Pseudomonadota</taxon>
        <taxon>Alphaproteobacteria</taxon>
        <taxon>Rhodobacterales</taxon>
        <taxon>Roseobacteraceae</taxon>
        <taxon>Thalassococcus</taxon>
    </lineage>
</organism>
<dbReference type="SUPFAM" id="SSF56784">
    <property type="entry name" value="HAD-like"/>
    <property type="match status" value="1"/>
</dbReference>
<dbReference type="InterPro" id="IPR023214">
    <property type="entry name" value="HAD_sf"/>
</dbReference>
<dbReference type="InterPro" id="IPR023198">
    <property type="entry name" value="PGP-like_dom2"/>
</dbReference>
<dbReference type="InterPro" id="IPR006439">
    <property type="entry name" value="HAD-SF_hydro_IA"/>
</dbReference>
<evidence type="ECO:0000313" key="2">
    <source>
        <dbReference type="Proteomes" id="UP001210720"/>
    </source>
</evidence>
<dbReference type="NCBIfam" id="TIGR01549">
    <property type="entry name" value="HAD-SF-IA-v1"/>
    <property type="match status" value="1"/>
</dbReference>